<name>D0WDX3_NEILA</name>
<evidence type="ECO:0000313" key="2">
    <source>
        <dbReference type="Proteomes" id="UP000003843"/>
    </source>
</evidence>
<dbReference type="Proteomes" id="UP000003843">
    <property type="component" value="Unassembled WGS sequence"/>
</dbReference>
<reference evidence="1 2" key="1">
    <citation type="submission" date="2009-10" db="EMBL/GenBank/DDBJ databases">
        <authorList>
            <person name="Weinstock G."/>
            <person name="Sodergren E."/>
            <person name="Clifton S."/>
            <person name="Fulton L."/>
            <person name="Fulton B."/>
            <person name="Courtney L."/>
            <person name="Fronick C."/>
            <person name="Harrison M."/>
            <person name="Strong C."/>
            <person name="Farmer C."/>
            <person name="Delahaunty K."/>
            <person name="Markovic C."/>
            <person name="Hall O."/>
            <person name="Minx P."/>
            <person name="Tomlinson C."/>
            <person name="Mitreva M."/>
            <person name="Nelson J."/>
            <person name="Hou S."/>
            <person name="Wollam A."/>
            <person name="Pepin K.H."/>
            <person name="Johnson M."/>
            <person name="Bhonagiri V."/>
            <person name="Nash W.E."/>
            <person name="Warren W."/>
            <person name="Chinwalla A."/>
            <person name="Mardis E.R."/>
            <person name="Wilson R.K."/>
        </authorList>
    </citation>
    <scope>NUCLEOTIDE SEQUENCE [LARGE SCALE GENOMIC DNA]</scope>
    <source>
        <strain evidence="1 2">ATCC 23970</strain>
    </source>
</reference>
<comment type="caution">
    <text evidence="1">The sequence shown here is derived from an EMBL/GenBank/DDBJ whole genome shotgun (WGS) entry which is preliminary data.</text>
</comment>
<accession>D0WDX3</accession>
<organism evidence="1 2">
    <name type="scientific">Neisseria lactamica ATCC 23970</name>
    <dbReference type="NCBI Taxonomy" id="546265"/>
    <lineage>
        <taxon>Bacteria</taxon>
        <taxon>Pseudomonadati</taxon>
        <taxon>Pseudomonadota</taxon>
        <taxon>Betaproteobacteria</taxon>
        <taxon>Neisseriales</taxon>
        <taxon>Neisseriaceae</taxon>
        <taxon>Neisseria</taxon>
    </lineage>
</organism>
<dbReference type="EMBL" id="ACEQ02000098">
    <property type="protein sequence ID" value="EEZ74222.1"/>
    <property type="molecule type" value="Genomic_DNA"/>
</dbReference>
<proteinExistence type="predicted"/>
<evidence type="ECO:0000313" key="1">
    <source>
        <dbReference type="EMBL" id="EEZ74222.1"/>
    </source>
</evidence>
<protein>
    <submittedName>
        <fullName evidence="1">Uncharacterized protein</fullName>
    </submittedName>
</protein>
<gene>
    <name evidence="1" type="ORF">NEILACOT_05761</name>
</gene>
<sequence length="40" mass="4475">MLVSTHSRLEAAENAVFIEKGFFMVSTHSRLEAAEFAAYL</sequence>
<dbReference type="AlphaFoldDB" id="D0WDX3"/>